<dbReference type="Proteomes" id="UP000032141">
    <property type="component" value="Chromosome C5"/>
</dbReference>
<reference evidence="2" key="2">
    <citation type="submission" date="2015-03" db="UniProtKB">
        <authorList>
            <consortium name="EnsemblPlants"/>
        </authorList>
    </citation>
    <scope>IDENTIFICATION</scope>
</reference>
<organism evidence="2 3">
    <name type="scientific">Brassica oleracea var. oleracea</name>
    <dbReference type="NCBI Taxonomy" id="109376"/>
    <lineage>
        <taxon>Eukaryota</taxon>
        <taxon>Viridiplantae</taxon>
        <taxon>Streptophyta</taxon>
        <taxon>Embryophyta</taxon>
        <taxon>Tracheophyta</taxon>
        <taxon>Spermatophyta</taxon>
        <taxon>Magnoliopsida</taxon>
        <taxon>eudicotyledons</taxon>
        <taxon>Gunneridae</taxon>
        <taxon>Pentapetalae</taxon>
        <taxon>rosids</taxon>
        <taxon>malvids</taxon>
        <taxon>Brassicales</taxon>
        <taxon>Brassicaceae</taxon>
        <taxon>Brassiceae</taxon>
        <taxon>Brassica</taxon>
    </lineage>
</organism>
<dbReference type="HOGENOM" id="CLU_1724842_0_0_1"/>
<reference evidence="2 3" key="1">
    <citation type="journal article" date="2014" name="Genome Biol.">
        <title>Transcriptome and methylome profiling reveals relics of genome dominance in the mesopolyploid Brassica oleracea.</title>
        <authorList>
            <person name="Parkin I.A."/>
            <person name="Koh C."/>
            <person name="Tang H."/>
            <person name="Robinson S.J."/>
            <person name="Kagale S."/>
            <person name="Clarke W.E."/>
            <person name="Town C.D."/>
            <person name="Nixon J."/>
            <person name="Krishnakumar V."/>
            <person name="Bidwell S.L."/>
            <person name="Denoeud F."/>
            <person name="Belcram H."/>
            <person name="Links M.G."/>
            <person name="Just J."/>
            <person name="Clarke C."/>
            <person name="Bender T."/>
            <person name="Huebert T."/>
            <person name="Mason A.S."/>
            <person name="Pires J.C."/>
            <person name="Barker G."/>
            <person name="Moore J."/>
            <person name="Walley P.G."/>
            <person name="Manoli S."/>
            <person name="Batley J."/>
            <person name="Edwards D."/>
            <person name="Nelson M.N."/>
            <person name="Wang X."/>
            <person name="Paterson A.H."/>
            <person name="King G."/>
            <person name="Bancroft I."/>
            <person name="Chalhoub B."/>
            <person name="Sharpe A.G."/>
        </authorList>
    </citation>
    <scope>NUCLEOTIDE SEQUENCE</scope>
    <source>
        <strain evidence="2 3">cv. TO1000</strain>
    </source>
</reference>
<dbReference type="AlphaFoldDB" id="A0A0D3CD45"/>
<dbReference type="Gramene" id="Bo5g042960.1">
    <property type="protein sequence ID" value="Bo5g042960.1"/>
    <property type="gene ID" value="Bo5g042960"/>
</dbReference>
<dbReference type="STRING" id="109376.A0A0D3CD45"/>
<sequence>MASSQVFLSDLKSGCFVFGRRGMLSAELRSVDMLLLDSKIHAAVSLVGVDAAVAVIAGATAASSSYGKDEQMAKTVVADPRSVNAVLRGVAKWKVRYIKEVWNIASVTPVGKGLTTSERCIDLIVVAVEVREVDSSHSGKLIQENFLGAGSK</sequence>
<dbReference type="InterPro" id="IPR008546">
    <property type="entry name" value="VAN3-bd-like_auxin_canal"/>
</dbReference>
<name>A0A0D3CD45_BRAOL</name>
<accession>A0A0D3CD45</accession>
<proteinExistence type="predicted"/>
<evidence type="ECO:0000259" key="1">
    <source>
        <dbReference type="Pfam" id="PF05703"/>
    </source>
</evidence>
<protein>
    <recommendedName>
        <fullName evidence="1">VAN3-binding protein-like auxin canalisation domain-containing protein</fullName>
    </recommendedName>
</protein>
<evidence type="ECO:0000313" key="2">
    <source>
        <dbReference type="EnsemblPlants" id="Bo5g042960.1"/>
    </source>
</evidence>
<feature type="domain" description="VAN3-binding protein-like auxin canalisation" evidence="1">
    <location>
        <begin position="38"/>
        <end position="78"/>
    </location>
</feature>
<evidence type="ECO:0000313" key="3">
    <source>
        <dbReference type="Proteomes" id="UP000032141"/>
    </source>
</evidence>
<dbReference type="Pfam" id="PF05703">
    <property type="entry name" value="Auxin_canalis"/>
    <property type="match status" value="1"/>
</dbReference>
<dbReference type="EnsemblPlants" id="Bo5g042960.1">
    <property type="protein sequence ID" value="Bo5g042960.1"/>
    <property type="gene ID" value="Bo5g042960"/>
</dbReference>
<keyword evidence="3" id="KW-1185">Reference proteome</keyword>
<dbReference type="OMA" id="SYGKDEQ"/>